<comment type="domain">
    <text evidence="10">The VLRF1 domain mediates binding to the 60S ribosomal subunit.</text>
</comment>
<keyword evidence="6 10" id="KW-0255">Endonuclease</keyword>
<proteinExistence type="inferred from homology"/>
<dbReference type="InterPro" id="IPR036770">
    <property type="entry name" value="Ankyrin_rpt-contain_sf"/>
</dbReference>
<name>A0A875S409_EENNA</name>
<evidence type="ECO:0000259" key="12">
    <source>
        <dbReference type="PROSITE" id="PS52044"/>
    </source>
</evidence>
<dbReference type="GeneID" id="62195240"/>
<protein>
    <recommendedName>
        <fullName evidence="12">VLRF1 domain-containing protein</fullName>
    </recommendedName>
</protein>
<evidence type="ECO:0000256" key="9">
    <source>
        <dbReference type="ARBA" id="ARBA00023054"/>
    </source>
</evidence>
<feature type="compositionally biased region" description="Basic and acidic residues" evidence="11">
    <location>
        <begin position="527"/>
        <end position="556"/>
    </location>
</feature>
<evidence type="ECO:0000256" key="8">
    <source>
        <dbReference type="ARBA" id="ARBA00023043"/>
    </source>
</evidence>
<dbReference type="GO" id="GO:0004519">
    <property type="term" value="F:endonuclease activity"/>
    <property type="evidence" value="ECO:0007669"/>
    <property type="project" value="UniProtKB-KW"/>
</dbReference>
<dbReference type="PROSITE" id="PS52044">
    <property type="entry name" value="VLRF1"/>
    <property type="match status" value="1"/>
</dbReference>
<sequence length="602" mass="69078">MDLTFSKLYVYNLDDDVLDSLKLMYFDSGTYEQKTEDEYIKHKKASESDYVQQTQQFAIAPIIKPKPRNVPKPQESDYDKYNKRRQANKLEPLTEEEFEARMDQLSISDDDDEEEEEGETLPDIPEASDGAQTTSISFIYTRSPCILFNSSLLPHDKCFSVYKTTLDVSGFDSEPFKTIKAFNTLQMKETLSQRMSALFMIGGGHFAGAIISHKPIATKGNKGTPEELRLQSVNFVVHKTFHRYTTRRKQGGSQSASDNARGKANSAGSSLRRYNEQALQQEVEQLLQSWKPYLDKCEKIFIKANGAYSHKSLVSKNTGAAISVGDKRIRLFPFTTKRPTTMELRRAWCELSYLKVVDVPEDNRAAFEREMKRNEFLEKSKQQSKQPPQNSPRKISEQERITNELIALLRKSKAPALISYVRTNKVNVNMSLEPVSEYCRHTPTLLHYASKNGLHRMCQVLLTSLKADPTIENVVGRTAYQIASDSTTKCAFEIARYNLGEDYCKWEEDAKVPEARSREEVDKLISEEKEKEKEETKKVHEEELESARKGIKERHDKKFGKGRTIGLVNEQTKLEALSPEQRMRVMREQRARAAEARLRKNP</sequence>
<feature type="region of interest" description="Disordered" evidence="11">
    <location>
        <begin position="527"/>
        <end position="558"/>
    </location>
</feature>
<dbReference type="PANTHER" id="PTHR16036">
    <property type="entry name" value="ANKYRIN REPEAT AND ZINC FINGER DOMAIN-CONTAINING PROTEIN 1"/>
    <property type="match status" value="1"/>
</dbReference>
<dbReference type="AlphaFoldDB" id="A0A875S409"/>
<feature type="region of interest" description="Disordered" evidence="11">
    <location>
        <begin position="375"/>
        <end position="397"/>
    </location>
</feature>
<evidence type="ECO:0000256" key="11">
    <source>
        <dbReference type="SAM" id="MobiDB-lite"/>
    </source>
</evidence>
<keyword evidence="3 10" id="KW-0963">Cytoplasm</keyword>
<dbReference type="PANTHER" id="PTHR16036:SF2">
    <property type="entry name" value="TRNA ENDONUCLEASE ANKZF1"/>
    <property type="match status" value="1"/>
</dbReference>
<keyword evidence="8" id="KW-0040">ANK repeat</keyword>
<dbReference type="OrthoDB" id="429841at2759"/>
<evidence type="ECO:0000256" key="3">
    <source>
        <dbReference type="ARBA" id="ARBA00022490"/>
    </source>
</evidence>
<evidence type="ECO:0000256" key="6">
    <source>
        <dbReference type="ARBA" id="ARBA00022759"/>
    </source>
</evidence>
<evidence type="ECO:0000256" key="7">
    <source>
        <dbReference type="ARBA" id="ARBA00022801"/>
    </source>
</evidence>
<feature type="compositionally biased region" description="Low complexity" evidence="11">
    <location>
        <begin position="383"/>
        <end position="392"/>
    </location>
</feature>
<evidence type="ECO:0000313" key="13">
    <source>
        <dbReference type="EMBL" id="QPG74509.1"/>
    </source>
</evidence>
<keyword evidence="5" id="KW-0677">Repeat</keyword>
<comment type="subcellular location">
    <subcellularLocation>
        <location evidence="1">Cytoplasm</location>
    </subcellularLocation>
</comment>
<feature type="region of interest" description="Disordered" evidence="11">
    <location>
        <begin position="245"/>
        <end position="271"/>
    </location>
</feature>
<evidence type="ECO:0000256" key="5">
    <source>
        <dbReference type="ARBA" id="ARBA00022737"/>
    </source>
</evidence>
<accession>A0A875S409</accession>
<dbReference type="GO" id="GO:0036503">
    <property type="term" value="P:ERAD pathway"/>
    <property type="evidence" value="ECO:0007669"/>
    <property type="project" value="TreeGrafter"/>
</dbReference>
<gene>
    <name evidence="13" type="ORF">FOA43_001839</name>
</gene>
<keyword evidence="4 10" id="KW-0540">Nuclease</keyword>
<evidence type="ECO:0000256" key="10">
    <source>
        <dbReference type="PROSITE-ProRule" id="PRU01389"/>
    </source>
</evidence>
<keyword evidence="7 10" id="KW-0378">Hydrolase</keyword>
<feature type="compositionally biased region" description="Acidic residues" evidence="11">
    <location>
        <begin position="108"/>
        <end position="120"/>
    </location>
</feature>
<organism evidence="13 14">
    <name type="scientific">Eeniella nana</name>
    <name type="common">Yeast</name>
    <name type="synonym">Brettanomyces nanus</name>
    <dbReference type="NCBI Taxonomy" id="13502"/>
    <lineage>
        <taxon>Eukaryota</taxon>
        <taxon>Fungi</taxon>
        <taxon>Dikarya</taxon>
        <taxon>Ascomycota</taxon>
        <taxon>Saccharomycotina</taxon>
        <taxon>Pichiomycetes</taxon>
        <taxon>Pichiales</taxon>
        <taxon>Pichiaceae</taxon>
        <taxon>Brettanomyces</taxon>
    </lineage>
</organism>
<keyword evidence="9" id="KW-0175">Coiled coil</keyword>
<evidence type="ECO:0000256" key="4">
    <source>
        <dbReference type="ARBA" id="ARBA00022722"/>
    </source>
</evidence>
<dbReference type="KEGG" id="bnn:FOA43_001839"/>
<keyword evidence="14" id="KW-1185">Reference proteome</keyword>
<dbReference type="RefSeq" id="XP_038778074.1">
    <property type="nucleotide sequence ID" value="XM_038922146.1"/>
</dbReference>
<feature type="domain" description="VLRF1" evidence="12">
    <location>
        <begin position="192"/>
        <end position="354"/>
    </location>
</feature>
<dbReference type="InterPro" id="IPR041175">
    <property type="entry name" value="VLRF1/Vms1"/>
</dbReference>
<evidence type="ECO:0000256" key="1">
    <source>
        <dbReference type="ARBA" id="ARBA00004496"/>
    </source>
</evidence>
<reference evidence="13" key="1">
    <citation type="submission" date="2020-10" db="EMBL/GenBank/DDBJ databases">
        <authorList>
            <person name="Roach M.J.R."/>
        </authorList>
    </citation>
    <scope>NUCLEOTIDE SEQUENCE</scope>
    <source>
        <strain evidence="13">CBS 1945</strain>
    </source>
</reference>
<feature type="active site" evidence="10">
    <location>
        <position position="254"/>
    </location>
</feature>
<evidence type="ECO:0000313" key="14">
    <source>
        <dbReference type="Proteomes" id="UP000662931"/>
    </source>
</evidence>
<evidence type="ECO:0000256" key="2">
    <source>
        <dbReference type="ARBA" id="ARBA00009262"/>
    </source>
</evidence>
<feature type="region of interest" description="Disordered" evidence="11">
    <location>
        <begin position="65"/>
        <end position="130"/>
    </location>
</feature>
<dbReference type="GO" id="GO:0016787">
    <property type="term" value="F:hydrolase activity"/>
    <property type="evidence" value="ECO:0007669"/>
    <property type="project" value="UniProtKB-KW"/>
</dbReference>
<dbReference type="Gene3D" id="1.25.40.20">
    <property type="entry name" value="Ankyrin repeat-containing domain"/>
    <property type="match status" value="1"/>
</dbReference>
<dbReference type="Pfam" id="PF18826">
    <property type="entry name" value="bVLRF1"/>
    <property type="match status" value="1"/>
</dbReference>
<dbReference type="InterPro" id="IPR047139">
    <property type="entry name" value="ANKZ1/VMS1"/>
</dbReference>
<comment type="similarity">
    <text evidence="2 10">Belongs to the ANKZF1/VMS1 family.</text>
</comment>
<dbReference type="EMBL" id="CP064812">
    <property type="protein sequence ID" value="QPG74509.1"/>
    <property type="molecule type" value="Genomic_DNA"/>
</dbReference>
<dbReference type="GO" id="GO:0005737">
    <property type="term" value="C:cytoplasm"/>
    <property type="evidence" value="ECO:0007669"/>
    <property type="project" value="UniProtKB-SubCell"/>
</dbReference>
<dbReference type="SUPFAM" id="SSF48403">
    <property type="entry name" value="Ankyrin repeat"/>
    <property type="match status" value="1"/>
</dbReference>
<dbReference type="Proteomes" id="UP000662931">
    <property type="component" value="Chromosome 1"/>
</dbReference>